<gene>
    <name evidence="3" type="primary">LOC105360860</name>
</gene>
<dbReference type="RefSeq" id="XP_011496162.1">
    <property type="nucleotide sequence ID" value="XM_011497860.1"/>
</dbReference>
<name>A0AAJ6YDP5_9HYME</name>
<keyword evidence="1" id="KW-0175">Coiled coil</keyword>
<dbReference type="GeneID" id="105360860"/>
<dbReference type="AlphaFoldDB" id="A0AAJ6YDP5"/>
<reference evidence="3" key="1">
    <citation type="submission" date="2025-08" db="UniProtKB">
        <authorList>
            <consortium name="RefSeq"/>
        </authorList>
    </citation>
    <scope>IDENTIFICATION</scope>
</reference>
<dbReference type="KEGG" id="csol:105360860"/>
<evidence type="ECO:0000256" key="1">
    <source>
        <dbReference type="SAM" id="Coils"/>
    </source>
</evidence>
<sequence>MDKTVRIKKRIEVKNISKLETVPIVREVFIQNNMSMLNIINTSKVNSCIREKKSLKSSEINDDVFGFSCNDDEQLSAEDIQIFEVENKQLYNDLNILSEEIKQIENKVTKT</sequence>
<dbReference type="CTD" id="42933"/>
<protein>
    <submittedName>
        <fullName evidence="3">Syntaxin-18</fullName>
    </submittedName>
</protein>
<feature type="coiled-coil region" evidence="1">
    <location>
        <begin position="80"/>
        <end position="107"/>
    </location>
</feature>
<accession>A0AAJ6YDP5</accession>
<evidence type="ECO:0000313" key="3">
    <source>
        <dbReference type="RefSeq" id="XP_011496162.1"/>
    </source>
</evidence>
<keyword evidence="2" id="KW-1185">Reference proteome</keyword>
<dbReference type="Proteomes" id="UP000695007">
    <property type="component" value="Unplaced"/>
</dbReference>
<evidence type="ECO:0000313" key="2">
    <source>
        <dbReference type="Proteomes" id="UP000695007"/>
    </source>
</evidence>
<organism evidence="2 3">
    <name type="scientific">Ceratosolen solmsi marchali</name>
    <dbReference type="NCBI Taxonomy" id="326594"/>
    <lineage>
        <taxon>Eukaryota</taxon>
        <taxon>Metazoa</taxon>
        <taxon>Ecdysozoa</taxon>
        <taxon>Arthropoda</taxon>
        <taxon>Hexapoda</taxon>
        <taxon>Insecta</taxon>
        <taxon>Pterygota</taxon>
        <taxon>Neoptera</taxon>
        <taxon>Endopterygota</taxon>
        <taxon>Hymenoptera</taxon>
        <taxon>Apocrita</taxon>
        <taxon>Proctotrupomorpha</taxon>
        <taxon>Chalcidoidea</taxon>
        <taxon>Agaonidae</taxon>
        <taxon>Agaoninae</taxon>
        <taxon>Ceratosolen</taxon>
    </lineage>
</organism>
<proteinExistence type="predicted"/>